<name>A0A5J4P0L1_9TREM</name>
<dbReference type="Proteomes" id="UP000324629">
    <property type="component" value="Unassembled WGS sequence"/>
</dbReference>
<proteinExistence type="predicted"/>
<dbReference type="PANTHER" id="PTHR13608:SF3">
    <property type="entry name" value="ARMADILLO-LIKE HELICAL DOMAIN-CONTAINING PROTEIN 3"/>
    <property type="match status" value="1"/>
</dbReference>
<dbReference type="InterPro" id="IPR039868">
    <property type="entry name" value="ARMD3-like"/>
</dbReference>
<gene>
    <name evidence="7" type="ORF">DEA37_0000315</name>
</gene>
<dbReference type="Pfam" id="PF08427">
    <property type="entry name" value="ARMH3_C"/>
    <property type="match status" value="2"/>
</dbReference>
<evidence type="ECO:0000313" key="8">
    <source>
        <dbReference type="Proteomes" id="UP000324629"/>
    </source>
</evidence>
<keyword evidence="4" id="KW-0472">Membrane</keyword>
<organism evidence="7 8">
    <name type="scientific">Paragonimus westermani</name>
    <dbReference type="NCBI Taxonomy" id="34504"/>
    <lineage>
        <taxon>Eukaryota</taxon>
        <taxon>Metazoa</taxon>
        <taxon>Spiralia</taxon>
        <taxon>Lophotrochozoa</taxon>
        <taxon>Platyhelminthes</taxon>
        <taxon>Trematoda</taxon>
        <taxon>Digenea</taxon>
        <taxon>Plagiorchiida</taxon>
        <taxon>Troglotremata</taxon>
        <taxon>Troglotrematidae</taxon>
        <taxon>Paragonimus</taxon>
    </lineage>
</organism>
<dbReference type="PANTHER" id="PTHR13608">
    <property type="entry name" value="ARMADILLO-LIKE HELICAL DOMAIN-CONTAINING PROTEIN 3"/>
    <property type="match status" value="1"/>
</dbReference>
<feature type="region of interest" description="Disordered" evidence="5">
    <location>
        <begin position="246"/>
        <end position="273"/>
    </location>
</feature>
<dbReference type="InterPro" id="IPR013636">
    <property type="entry name" value="ARMH3_C"/>
</dbReference>
<evidence type="ECO:0000259" key="6">
    <source>
        <dbReference type="SMART" id="SM01158"/>
    </source>
</evidence>
<evidence type="ECO:0000256" key="4">
    <source>
        <dbReference type="ARBA" id="ARBA00023136"/>
    </source>
</evidence>
<evidence type="ECO:0000256" key="2">
    <source>
        <dbReference type="ARBA" id="ARBA00022692"/>
    </source>
</evidence>
<comment type="caution">
    <text evidence="7">The sequence shown here is derived from an EMBL/GenBank/DDBJ whole genome shotgun (WGS) entry which is preliminary data.</text>
</comment>
<evidence type="ECO:0000256" key="5">
    <source>
        <dbReference type="SAM" id="MobiDB-lite"/>
    </source>
</evidence>
<evidence type="ECO:0000313" key="7">
    <source>
        <dbReference type="EMBL" id="KAA3681475.1"/>
    </source>
</evidence>
<dbReference type="EMBL" id="QNGE01000195">
    <property type="protein sequence ID" value="KAA3681475.1"/>
    <property type="molecule type" value="Genomic_DNA"/>
</dbReference>
<evidence type="ECO:0000256" key="3">
    <source>
        <dbReference type="ARBA" id="ARBA00022989"/>
    </source>
</evidence>
<comment type="subcellular location">
    <subcellularLocation>
        <location evidence="1">Membrane</location>
    </subcellularLocation>
</comment>
<dbReference type="AlphaFoldDB" id="A0A5J4P0L1"/>
<protein>
    <recommendedName>
        <fullName evidence="6">Armadillo-like helical domain-containing protein</fullName>
    </recommendedName>
</protein>
<keyword evidence="3" id="KW-1133">Transmembrane helix</keyword>
<accession>A0A5J4P0L1</accession>
<keyword evidence="8" id="KW-1185">Reference proteome</keyword>
<reference evidence="7 8" key="1">
    <citation type="journal article" date="2019" name="Gigascience">
        <title>Whole-genome sequence of the oriental lung fluke Paragonimus westermani.</title>
        <authorList>
            <person name="Oey H."/>
            <person name="Zakrzewski M."/>
            <person name="Narain K."/>
            <person name="Devi K.R."/>
            <person name="Agatsuma T."/>
            <person name="Nawaratna S."/>
            <person name="Gobert G.N."/>
            <person name="Jones M.K."/>
            <person name="Ragan M.A."/>
            <person name="McManus D.P."/>
            <person name="Krause L."/>
        </authorList>
    </citation>
    <scope>NUCLEOTIDE SEQUENCE [LARGE SCALE GENOMIC DNA]</scope>
    <source>
        <strain evidence="7 8">IND2009</strain>
    </source>
</reference>
<feature type="domain" description="Armadillo-like helical" evidence="6">
    <location>
        <begin position="358"/>
        <end position="540"/>
    </location>
</feature>
<dbReference type="GO" id="GO:0005829">
    <property type="term" value="C:cytosol"/>
    <property type="evidence" value="ECO:0007669"/>
    <property type="project" value="TreeGrafter"/>
</dbReference>
<sequence length="558" mass="62481">HYTTLCSDMFRENRPERLRSLMLNSMHTFVTASSDFRSSPFAIGLLNVQIFDLLRLTLVNAQLRYLHGLAACKLLGLLTQFGKSQTGHVFTQQLGLSDDDLLLNGVSSTISLALSEYNVRFRRQHDPSVGFFSSMSSFFGNLFVGDIASNVSLRPCDSLLMCMYAITKNGAHFSTILSYSNAHHYDTTNGFDSLSASGSLGEDKLRVFGSDLTFTALPDNGHTTVDRNGSAAEQCVRDSTITKTFTINDNPADPVDRSSATGEQYPIGDDVNSLTDTGPEPFDEKAFSNTLEPRNLLADLLEYCSIVMQDVKSEKMHLFDSNTSCNPMACSILHDPHVTFKVWIHKHRSRYRKSSPSPCANFSSRPIAVAILSLLVEFIRGHLMKKLPHRLYRIACSICHNLLCYQTKHKIRLDFDWKQLWSGEFGYLHIFLGKCLIGLSHSTSMHPELKLLAANVVLQVGNIRSIVNHFNAKIAAFTAANSLSSLTENQVLAVVRENYDSLTLRVHETLDIPDEYLEQTDDPLFDTLVDTVVKQTRKDCLDTSLELQSFFHELSVIH</sequence>
<dbReference type="SMART" id="SM01158">
    <property type="entry name" value="DUF1741"/>
    <property type="match status" value="1"/>
</dbReference>
<keyword evidence="2" id="KW-0812">Transmembrane</keyword>
<feature type="non-terminal residue" evidence="7">
    <location>
        <position position="1"/>
    </location>
</feature>
<dbReference type="GO" id="GO:0016020">
    <property type="term" value="C:membrane"/>
    <property type="evidence" value="ECO:0007669"/>
    <property type="project" value="UniProtKB-SubCell"/>
</dbReference>
<evidence type="ECO:0000256" key="1">
    <source>
        <dbReference type="ARBA" id="ARBA00004370"/>
    </source>
</evidence>